<dbReference type="EMBL" id="BPTT01000001">
    <property type="protein sequence ID" value="GJG33823.1"/>
    <property type="molecule type" value="Genomic_DNA"/>
</dbReference>
<name>A0AA37I2X9_XYLRU</name>
<keyword evidence="1" id="KW-0812">Transmembrane</keyword>
<dbReference type="InterPro" id="IPR002656">
    <property type="entry name" value="Acyl_transf_3_dom"/>
</dbReference>
<dbReference type="GeneID" id="31500958"/>
<dbReference type="RefSeq" id="WP_013064901.1">
    <property type="nucleotide sequence ID" value="NZ_BPTT01000001.1"/>
</dbReference>
<dbReference type="Pfam" id="PF01757">
    <property type="entry name" value="Acyl_transf_3"/>
    <property type="match status" value="1"/>
</dbReference>
<dbReference type="AlphaFoldDB" id="A0AA37I2X9"/>
<feature type="domain" description="Acyltransferase 3" evidence="2">
    <location>
        <begin position="12"/>
        <end position="312"/>
    </location>
</feature>
<feature type="transmembrane region" description="Helical" evidence="1">
    <location>
        <begin position="237"/>
        <end position="261"/>
    </location>
</feature>
<dbReference type="GO" id="GO:0016747">
    <property type="term" value="F:acyltransferase activity, transferring groups other than amino-acyl groups"/>
    <property type="evidence" value="ECO:0007669"/>
    <property type="project" value="InterPro"/>
</dbReference>
<gene>
    <name evidence="3" type="ORF">PRMUPPPA20_19320</name>
</gene>
<dbReference type="OMA" id="DHIGAMI"/>
<keyword evidence="1" id="KW-0472">Membrane</keyword>
<evidence type="ECO:0000313" key="4">
    <source>
        <dbReference type="Proteomes" id="UP000887097"/>
    </source>
</evidence>
<evidence type="ECO:0000259" key="2">
    <source>
        <dbReference type="Pfam" id="PF01757"/>
    </source>
</evidence>
<feature type="transmembrane region" description="Helical" evidence="1">
    <location>
        <begin position="12"/>
        <end position="31"/>
    </location>
</feature>
<feature type="transmembrane region" description="Helical" evidence="1">
    <location>
        <begin position="297"/>
        <end position="318"/>
    </location>
</feature>
<dbReference type="PANTHER" id="PTHR37312">
    <property type="entry name" value="MEMBRANE-BOUND ACYLTRANSFERASE YKRP-RELATED"/>
    <property type="match status" value="1"/>
</dbReference>
<feature type="transmembrane region" description="Helical" evidence="1">
    <location>
        <begin position="140"/>
        <end position="156"/>
    </location>
</feature>
<accession>A0AA37I2X9</accession>
<proteinExistence type="predicted"/>
<evidence type="ECO:0000313" key="3">
    <source>
        <dbReference type="EMBL" id="GJG33823.1"/>
    </source>
</evidence>
<feature type="transmembrane region" description="Helical" evidence="1">
    <location>
        <begin position="67"/>
        <end position="88"/>
    </location>
</feature>
<dbReference type="Proteomes" id="UP000887097">
    <property type="component" value="Unassembled WGS sequence"/>
</dbReference>
<feature type="transmembrane region" description="Helical" evidence="1">
    <location>
        <begin position="172"/>
        <end position="191"/>
    </location>
</feature>
<reference evidence="3" key="1">
    <citation type="submission" date="2021-08" db="EMBL/GenBank/DDBJ databases">
        <title>Prevotella lacticifex sp. nov., isolated from rumen of cow.</title>
        <authorList>
            <person name="Shinkai T."/>
            <person name="Ikeyama N."/>
            <person name="Kumagai M."/>
            <person name="Ohmori H."/>
            <person name="Sakamoto M."/>
            <person name="Ohkuma M."/>
            <person name="Mitsumori M."/>
        </authorList>
    </citation>
    <scope>NUCLEOTIDE SEQUENCE</scope>
    <source>
        <strain evidence="3">JCM 8259</strain>
    </source>
</reference>
<feature type="transmembrane region" description="Helical" evidence="1">
    <location>
        <begin position="273"/>
        <end position="291"/>
    </location>
</feature>
<keyword evidence="1" id="KW-1133">Transmembrane helix</keyword>
<feature type="transmembrane region" description="Helical" evidence="1">
    <location>
        <begin position="37"/>
        <end position="55"/>
    </location>
</feature>
<protein>
    <submittedName>
        <fullName evidence="3">O-acetyltransferase</fullName>
    </submittedName>
</protein>
<sequence>MTETIVREKRLEWIDWMKALGIYLIVLGHFYSVGEKSIYVFHVPLFFVISGFLNKKEVDGRVFWKKLWYNLVVPMLLMAVINFAYHSILHFFNGSFSPADAYWFVRNVAFGMVSGYDTLWFVFTLMMLKIIFQYCFSKKLFYSLSVVMMVLAYDYNHSDLSGLPFFLKEPNAVVDVCTAYPFFAIGVLLRNYKEVINAINNKVVLIAAFVGGLLLVALCFMYNGYVGMFCCDYGGNIFLFLVGGVAGTVMIWALSVLFGCAPKVIAIFSRGTIIILGLHKILIDLVWVFAAPSVTDVVFAVLVLLLFIPFIIATEKYFPLMAGKYRIKSSNG</sequence>
<dbReference type="PANTHER" id="PTHR37312:SF1">
    <property type="entry name" value="MEMBRANE-BOUND ACYLTRANSFERASE YKRP-RELATED"/>
    <property type="match status" value="1"/>
</dbReference>
<feature type="transmembrane region" description="Helical" evidence="1">
    <location>
        <begin position="108"/>
        <end position="128"/>
    </location>
</feature>
<organism evidence="3 4">
    <name type="scientific">Xylanibacter ruminicola</name>
    <name type="common">Prevotella ruminicola</name>
    <dbReference type="NCBI Taxonomy" id="839"/>
    <lineage>
        <taxon>Bacteria</taxon>
        <taxon>Pseudomonadati</taxon>
        <taxon>Bacteroidota</taxon>
        <taxon>Bacteroidia</taxon>
        <taxon>Bacteroidales</taxon>
        <taxon>Prevotellaceae</taxon>
        <taxon>Xylanibacter</taxon>
    </lineage>
</organism>
<dbReference type="InterPro" id="IPR052734">
    <property type="entry name" value="Nod_factor_acetyltransferase"/>
</dbReference>
<evidence type="ECO:0000256" key="1">
    <source>
        <dbReference type="SAM" id="Phobius"/>
    </source>
</evidence>
<comment type="caution">
    <text evidence="3">The sequence shown here is derived from an EMBL/GenBank/DDBJ whole genome shotgun (WGS) entry which is preliminary data.</text>
</comment>
<feature type="transmembrane region" description="Helical" evidence="1">
    <location>
        <begin position="203"/>
        <end position="225"/>
    </location>
</feature>